<reference evidence="1 2" key="1">
    <citation type="journal article" date="2013" name="Genome Announc.">
        <title>Draft Genome Sequence of Strain JLT2015T, Belonging to the Family Sphingomonadaceae of the Alphaproteobacteria.</title>
        <authorList>
            <person name="Tang K."/>
            <person name="Liu K."/>
            <person name="Li S."/>
            <person name="Jiao N."/>
        </authorList>
    </citation>
    <scope>NUCLEOTIDE SEQUENCE [LARGE SCALE GENOMIC DNA]</scope>
    <source>
        <strain evidence="1 2">JLT2015</strain>
    </source>
</reference>
<sequence>MRAAKLSLLWGETLTASAFVMHRRMRMICDAGASPSPADMAEFGRMLPEKTDAFYRAFSGASRARDPLEALENLLKPIHSRATGNARRLRGVR</sequence>
<dbReference type="Proteomes" id="UP000011717">
    <property type="component" value="Unassembled WGS sequence"/>
</dbReference>
<organism evidence="1 2">
    <name type="scientific">Pacificimonas flava</name>
    <dbReference type="NCBI Taxonomy" id="1234595"/>
    <lineage>
        <taxon>Bacteria</taxon>
        <taxon>Pseudomonadati</taxon>
        <taxon>Pseudomonadota</taxon>
        <taxon>Alphaproteobacteria</taxon>
        <taxon>Sphingomonadales</taxon>
        <taxon>Sphingosinicellaceae</taxon>
        <taxon>Pacificimonas</taxon>
    </lineage>
</organism>
<protein>
    <submittedName>
        <fullName evidence="1">Uncharacterized protein</fullName>
    </submittedName>
</protein>
<evidence type="ECO:0000313" key="2">
    <source>
        <dbReference type="Proteomes" id="UP000011717"/>
    </source>
</evidence>
<dbReference type="RefSeq" id="WP_008603743.1">
    <property type="nucleotide sequence ID" value="NZ_AMRV01000013.1"/>
</dbReference>
<keyword evidence="2" id="KW-1185">Reference proteome</keyword>
<name>M2U263_9SPHN</name>
<gene>
    <name evidence="1" type="ORF">C725_2779</name>
</gene>
<proteinExistence type="predicted"/>
<dbReference type="OrthoDB" id="7190810at2"/>
<evidence type="ECO:0000313" key="1">
    <source>
        <dbReference type="EMBL" id="EMD81883.1"/>
    </source>
</evidence>
<dbReference type="AlphaFoldDB" id="M2U263"/>
<accession>M2U263</accession>
<comment type="caution">
    <text evidence="1">The sequence shown here is derived from an EMBL/GenBank/DDBJ whole genome shotgun (WGS) entry which is preliminary data.</text>
</comment>
<dbReference type="EMBL" id="AMRV01000013">
    <property type="protein sequence ID" value="EMD81883.1"/>
    <property type="molecule type" value="Genomic_DNA"/>
</dbReference>